<evidence type="ECO:0000313" key="7">
    <source>
        <dbReference type="EMBL" id="KKM61932.1"/>
    </source>
</evidence>
<dbReference type="InterPro" id="IPR036388">
    <property type="entry name" value="WH-like_DNA-bd_sf"/>
</dbReference>
<dbReference type="GO" id="GO:0003700">
    <property type="term" value="F:DNA-binding transcription factor activity"/>
    <property type="evidence" value="ECO:0007669"/>
    <property type="project" value="InterPro"/>
</dbReference>
<proteinExistence type="inferred from homology"/>
<dbReference type="PANTHER" id="PTHR30293">
    <property type="entry name" value="TRANSCRIPTIONAL REGULATORY PROTEIN NAC-RELATED"/>
    <property type="match status" value="1"/>
</dbReference>
<gene>
    <name evidence="7" type="ORF">LCGC14_1526750</name>
</gene>
<dbReference type="EMBL" id="LAZR01011394">
    <property type="protein sequence ID" value="KKM61932.1"/>
    <property type="molecule type" value="Genomic_DNA"/>
</dbReference>
<dbReference type="SUPFAM" id="SSF53850">
    <property type="entry name" value="Periplasmic binding protein-like II"/>
    <property type="match status" value="1"/>
</dbReference>
<dbReference type="Gene3D" id="3.40.190.290">
    <property type="match status" value="1"/>
</dbReference>
<dbReference type="PANTHER" id="PTHR30293:SF2">
    <property type="entry name" value="TRANSCRIPTIONAL ACTIVATOR PROTEIN NHAR"/>
    <property type="match status" value="1"/>
</dbReference>
<keyword evidence="5" id="KW-0804">Transcription</keyword>
<sequence length="297" mass="33335">MNYKHLHYFWTVAKEGSVTKASQRLHLTPQTISGQLGLLEEYYGVKLFNKVGRSLELSEVGNQVMSYADEIFSLGNELEQMLLDLPAIRPQLLKVGIVDGLAKSITHQILLPALTDEQSIRMDCREADFDSLLAELTLHRLDLVIADRAIPETVSMRGVSHKLGQSSMSFFATPELKAQLKGPFPQCLNNAPMLLPNTHNELSSHIEQWLTKHHIKPRIVAEFDDSALMKAFGQEGVGIFNAPSVIQHEVEQQNNVIAIGKTDEIVEEFYAIYVEKRVNPPILQEIIETASYALFAE</sequence>
<comment type="similarity">
    <text evidence="1">Belongs to the LysR transcriptional regulatory family.</text>
</comment>
<keyword evidence="3" id="KW-0238">DNA-binding</keyword>
<dbReference type="NCBIfam" id="NF008284">
    <property type="entry name" value="PRK11062.1"/>
    <property type="match status" value="1"/>
</dbReference>
<evidence type="ECO:0000256" key="4">
    <source>
        <dbReference type="ARBA" id="ARBA00023159"/>
    </source>
</evidence>
<organism evidence="7">
    <name type="scientific">marine sediment metagenome</name>
    <dbReference type="NCBI Taxonomy" id="412755"/>
    <lineage>
        <taxon>unclassified sequences</taxon>
        <taxon>metagenomes</taxon>
        <taxon>ecological metagenomes</taxon>
    </lineage>
</organism>
<evidence type="ECO:0000256" key="1">
    <source>
        <dbReference type="ARBA" id="ARBA00009437"/>
    </source>
</evidence>
<evidence type="ECO:0000256" key="2">
    <source>
        <dbReference type="ARBA" id="ARBA00023015"/>
    </source>
</evidence>
<comment type="caution">
    <text evidence="7">The sequence shown here is derived from an EMBL/GenBank/DDBJ whole genome shotgun (WGS) entry which is preliminary data.</text>
</comment>
<name>A0A0F9LXZ8_9ZZZZ</name>
<dbReference type="InterPro" id="IPR036390">
    <property type="entry name" value="WH_DNA-bd_sf"/>
</dbReference>
<dbReference type="Gene3D" id="1.10.10.10">
    <property type="entry name" value="Winged helix-like DNA-binding domain superfamily/Winged helix DNA-binding domain"/>
    <property type="match status" value="1"/>
</dbReference>
<evidence type="ECO:0000256" key="3">
    <source>
        <dbReference type="ARBA" id="ARBA00023125"/>
    </source>
</evidence>
<dbReference type="InterPro" id="IPR005119">
    <property type="entry name" value="LysR_subst-bd"/>
</dbReference>
<evidence type="ECO:0000259" key="6">
    <source>
        <dbReference type="PROSITE" id="PS50931"/>
    </source>
</evidence>
<dbReference type="Pfam" id="PF03466">
    <property type="entry name" value="LysR_substrate"/>
    <property type="match status" value="1"/>
</dbReference>
<protein>
    <recommendedName>
        <fullName evidence="6">HTH lysR-type domain-containing protein</fullName>
    </recommendedName>
</protein>
<evidence type="ECO:0000256" key="5">
    <source>
        <dbReference type="ARBA" id="ARBA00023163"/>
    </source>
</evidence>
<feature type="domain" description="HTH lysR-type" evidence="6">
    <location>
        <begin position="1"/>
        <end position="58"/>
    </location>
</feature>
<reference evidence="7" key="1">
    <citation type="journal article" date="2015" name="Nature">
        <title>Complex archaea that bridge the gap between prokaryotes and eukaryotes.</title>
        <authorList>
            <person name="Spang A."/>
            <person name="Saw J.H."/>
            <person name="Jorgensen S.L."/>
            <person name="Zaremba-Niedzwiedzka K."/>
            <person name="Martijn J."/>
            <person name="Lind A.E."/>
            <person name="van Eijk R."/>
            <person name="Schleper C."/>
            <person name="Guy L."/>
            <person name="Ettema T.J."/>
        </authorList>
    </citation>
    <scope>NUCLEOTIDE SEQUENCE</scope>
</reference>
<dbReference type="AlphaFoldDB" id="A0A0F9LXZ8"/>
<dbReference type="InterPro" id="IPR000847">
    <property type="entry name" value="LysR_HTH_N"/>
</dbReference>
<dbReference type="SUPFAM" id="SSF46785">
    <property type="entry name" value="Winged helix' DNA-binding domain"/>
    <property type="match status" value="1"/>
</dbReference>
<keyword evidence="4" id="KW-0010">Activator</keyword>
<accession>A0A0F9LXZ8</accession>
<keyword evidence="2" id="KW-0805">Transcription regulation</keyword>
<dbReference type="GO" id="GO:2000142">
    <property type="term" value="P:regulation of DNA-templated transcription initiation"/>
    <property type="evidence" value="ECO:0007669"/>
    <property type="project" value="TreeGrafter"/>
</dbReference>
<dbReference type="GO" id="GO:0003677">
    <property type="term" value="F:DNA binding"/>
    <property type="evidence" value="ECO:0007669"/>
    <property type="project" value="UniProtKB-KW"/>
</dbReference>
<dbReference type="PROSITE" id="PS50931">
    <property type="entry name" value="HTH_LYSR"/>
    <property type="match status" value="1"/>
</dbReference>
<dbReference type="Pfam" id="PF00126">
    <property type="entry name" value="HTH_1"/>
    <property type="match status" value="1"/>
</dbReference>